<feature type="domain" description="Nucleoside transporter/FeoB GTPase Gate" evidence="2">
    <location>
        <begin position="42"/>
        <end position="149"/>
    </location>
</feature>
<evidence type="ECO:0000256" key="1">
    <source>
        <dbReference type="SAM" id="Phobius"/>
    </source>
</evidence>
<keyword evidence="1" id="KW-0472">Membrane</keyword>
<dbReference type="STRING" id="663278.Ethha_1551"/>
<dbReference type="KEGG" id="eha:Ethha_1551"/>
<evidence type="ECO:0000259" key="2">
    <source>
        <dbReference type="Pfam" id="PF07670"/>
    </source>
</evidence>
<gene>
    <name evidence="3" type="ordered locus">Ethha_1551</name>
</gene>
<reference evidence="3 4" key="1">
    <citation type="submission" date="2010-12" db="EMBL/GenBank/DDBJ databases">
        <title>Complete sequence of Ethanoligenens harbinense YUAN-3.</title>
        <authorList>
            <person name="Lucas S."/>
            <person name="Copeland A."/>
            <person name="Lapidus A."/>
            <person name="Cheng J.-F."/>
            <person name="Bruce D."/>
            <person name="Goodwin L."/>
            <person name="Pitluck S."/>
            <person name="Chertkov O."/>
            <person name="Misra M."/>
            <person name="Detter J.C."/>
            <person name="Han C."/>
            <person name="Tapia R."/>
            <person name="Land M."/>
            <person name="Hauser L."/>
            <person name="Jeffries C."/>
            <person name="Kyrpides N."/>
            <person name="Ivanova N."/>
            <person name="Mikhailova N."/>
            <person name="Wang A."/>
            <person name="Mouttaki H."/>
            <person name="He Z."/>
            <person name="Zhou J."/>
            <person name="Hemme C.L."/>
            <person name="Woyke T."/>
        </authorList>
    </citation>
    <scope>NUCLEOTIDE SEQUENCE [LARGE SCALE GENOMIC DNA]</scope>
    <source>
        <strain evidence="4">DSM 18485 / JCM 12961 / CGMCC 1.5033 / YUAN-3</strain>
    </source>
</reference>
<proteinExistence type="predicted"/>
<keyword evidence="1" id="KW-1133">Transmembrane helix</keyword>
<feature type="transmembrane region" description="Helical" evidence="1">
    <location>
        <begin position="169"/>
        <end position="188"/>
    </location>
</feature>
<keyword evidence="1" id="KW-0812">Transmembrane</keyword>
<dbReference type="HOGENOM" id="CLU_089992_1_0_9"/>
<dbReference type="RefSeq" id="WP_013485442.1">
    <property type="nucleotide sequence ID" value="NC_014828.1"/>
</dbReference>
<feature type="transmembrane region" description="Helical" evidence="1">
    <location>
        <begin position="37"/>
        <end position="55"/>
    </location>
</feature>
<name>E6U868_ETHHY</name>
<dbReference type="eggNOG" id="COG2715">
    <property type="taxonomic scope" value="Bacteria"/>
</dbReference>
<dbReference type="InterPro" id="IPR011642">
    <property type="entry name" value="Gate_dom"/>
</dbReference>
<dbReference type="Proteomes" id="UP000001551">
    <property type="component" value="Chromosome"/>
</dbReference>
<organism evidence="3 4">
    <name type="scientific">Ethanoligenens harbinense (strain DSM 18485 / JCM 12961 / CGMCC 1.5033 / YUAN-3)</name>
    <dbReference type="NCBI Taxonomy" id="663278"/>
    <lineage>
        <taxon>Bacteria</taxon>
        <taxon>Bacillati</taxon>
        <taxon>Bacillota</taxon>
        <taxon>Clostridia</taxon>
        <taxon>Eubacteriales</taxon>
        <taxon>Oscillospiraceae</taxon>
        <taxon>Ethanoligenens</taxon>
    </lineage>
</organism>
<sequence>MMKWVWSGMVLLSVVVGLATGRIGAVSQAAIKGAQDAVLLCVTLLGVICLWNGLMKIAESAGVTRVLARLFLPLTRRLFPDLPPRGEGMQAVCMNMTANLLGLGNAATPLGLRAMREMAAVAPRKGTASNSMAMFVVINTAALQLIPTTTAAIRIRFGSANPFDILPCTWISALVSLAVGIGFAYALGGKEKRHG</sequence>
<dbReference type="AlphaFoldDB" id="E6U868"/>
<dbReference type="Pfam" id="PF07670">
    <property type="entry name" value="Gate"/>
    <property type="match status" value="1"/>
</dbReference>
<evidence type="ECO:0000313" key="3">
    <source>
        <dbReference type="EMBL" id="ADU27087.1"/>
    </source>
</evidence>
<feature type="transmembrane region" description="Helical" evidence="1">
    <location>
        <begin position="133"/>
        <end position="157"/>
    </location>
</feature>
<protein>
    <submittedName>
        <fullName evidence="3">Nucleoside recognition domain protein</fullName>
    </submittedName>
</protein>
<keyword evidence="4" id="KW-1185">Reference proteome</keyword>
<accession>E6U868</accession>
<evidence type="ECO:0000313" key="4">
    <source>
        <dbReference type="Proteomes" id="UP000001551"/>
    </source>
</evidence>
<dbReference type="EMBL" id="CP002400">
    <property type="protein sequence ID" value="ADU27087.1"/>
    <property type="molecule type" value="Genomic_DNA"/>
</dbReference>